<feature type="binding site" evidence="14">
    <location>
        <position position="234"/>
    </location>
    <ligand>
        <name>ATP</name>
        <dbReference type="ChEBI" id="CHEBI:30616"/>
    </ligand>
</feature>
<dbReference type="KEGG" id="ddl:Desdi_3455"/>
<sequence length="348" mass="37496">METKRVTIDAQKPEYEWIQEGAKLIREGKLVALPTETVYGLGANAIDAEACQEIFRVKGRPQDNPLIAHISDLDMAKKLTGHWTPQAALCAEQFWPGPLTLVLEKTDLVPDVVSGGLGTVGIRMPNHPVALQLIQEAGVPIAAPSANLSGKPSPTKGSHVWKDLKGKIPLILDAGACSVGVESTVLDLTGEVPIILRPGGVTKEQLEEVLGEVAIDHPSEQQAPKAPGMKYRHYAPKGDLTLLIGERAKVIRKMVEEIRKGQSRLKKVGILCTLESAAGLHYQLPDLLYVLGSENNPAEVAGNLYEGLRLCDEQGMDIILAEGVSDKGLGFAIMNRLIKASGQKVLRV</sequence>
<feature type="domain" description="YrdC-like" evidence="15">
    <location>
        <begin position="15"/>
        <end position="201"/>
    </location>
</feature>
<evidence type="ECO:0000256" key="5">
    <source>
        <dbReference type="ARBA" id="ARBA00022490"/>
    </source>
</evidence>
<dbReference type="eggNOG" id="COG0009">
    <property type="taxonomic scope" value="Bacteria"/>
</dbReference>
<evidence type="ECO:0000256" key="3">
    <source>
        <dbReference type="ARBA" id="ARBA00012584"/>
    </source>
</evidence>
<dbReference type="Pfam" id="PF03481">
    <property type="entry name" value="Sua5_C"/>
    <property type="match status" value="1"/>
</dbReference>
<feature type="binding site" evidence="14">
    <location>
        <position position="37"/>
    </location>
    <ligand>
        <name>L-threonine</name>
        <dbReference type="ChEBI" id="CHEBI:57926"/>
    </ligand>
</feature>
<evidence type="ECO:0000256" key="7">
    <source>
        <dbReference type="ARBA" id="ARBA00022694"/>
    </source>
</evidence>
<feature type="binding site" evidence="14">
    <location>
        <position position="183"/>
    </location>
    <ligand>
        <name>L-threonine</name>
        <dbReference type="ChEBI" id="CHEBI:57926"/>
    </ligand>
</feature>
<feature type="binding site" evidence="14">
    <location>
        <position position="69"/>
    </location>
    <ligand>
        <name>L-threonine</name>
        <dbReference type="ChEBI" id="CHEBI:57926"/>
    </ligand>
</feature>
<dbReference type="EMBL" id="CP003344">
    <property type="protein sequence ID" value="AGA70841.1"/>
    <property type="molecule type" value="Genomic_DNA"/>
</dbReference>
<evidence type="ECO:0000256" key="11">
    <source>
        <dbReference type="ARBA" id="ARBA00029774"/>
    </source>
</evidence>
<comment type="similarity">
    <text evidence="2 13">Belongs to the SUA5 family.</text>
</comment>
<feature type="binding site" evidence="14">
    <location>
        <position position="143"/>
    </location>
    <ligand>
        <name>L-threonine</name>
        <dbReference type="ChEBI" id="CHEBI:57926"/>
    </ligand>
</feature>
<dbReference type="NCBIfam" id="TIGR00057">
    <property type="entry name" value="L-threonylcarbamoyladenylate synthase"/>
    <property type="match status" value="1"/>
</dbReference>
<dbReference type="GO" id="GO:0000049">
    <property type="term" value="F:tRNA binding"/>
    <property type="evidence" value="ECO:0007669"/>
    <property type="project" value="TreeGrafter"/>
</dbReference>
<proteinExistence type="inferred from homology"/>
<feature type="binding site" evidence="14">
    <location>
        <position position="119"/>
    </location>
    <ligand>
        <name>ATP</name>
        <dbReference type="ChEBI" id="CHEBI:30616"/>
    </ligand>
</feature>
<comment type="subcellular location">
    <subcellularLocation>
        <location evidence="1 13">Cytoplasm</location>
    </subcellularLocation>
</comment>
<dbReference type="PANTHER" id="PTHR17490:SF16">
    <property type="entry name" value="THREONYLCARBAMOYL-AMP SYNTHASE"/>
    <property type="match status" value="1"/>
</dbReference>
<dbReference type="InterPro" id="IPR017945">
    <property type="entry name" value="DHBP_synth_RibB-like_a/b_dom"/>
</dbReference>
<keyword evidence="9 13" id="KW-0547">Nucleotide-binding</keyword>
<comment type="function">
    <text evidence="13">Required for the formation of a threonylcarbamoyl group on adenosine at position 37 (t(6)A37) in tRNAs that read codons beginning with adenine.</text>
</comment>
<evidence type="ECO:0000256" key="8">
    <source>
        <dbReference type="ARBA" id="ARBA00022695"/>
    </source>
</evidence>
<evidence type="ECO:0000256" key="2">
    <source>
        <dbReference type="ARBA" id="ARBA00007663"/>
    </source>
</evidence>
<dbReference type="Pfam" id="PF01300">
    <property type="entry name" value="Sua5_yciO_yrdC"/>
    <property type="match status" value="1"/>
</dbReference>
<keyword evidence="17" id="KW-1185">Reference proteome</keyword>
<dbReference type="GO" id="GO:0006450">
    <property type="term" value="P:regulation of translational fidelity"/>
    <property type="evidence" value="ECO:0007669"/>
    <property type="project" value="TreeGrafter"/>
</dbReference>
<dbReference type="PANTHER" id="PTHR17490">
    <property type="entry name" value="SUA5"/>
    <property type="match status" value="1"/>
</dbReference>
<dbReference type="GO" id="GO:0005737">
    <property type="term" value="C:cytoplasm"/>
    <property type="evidence" value="ECO:0007669"/>
    <property type="project" value="UniProtKB-SubCell"/>
</dbReference>
<keyword evidence="8 13" id="KW-0548">Nucleotidyltransferase</keyword>
<feature type="binding site" evidence="14">
    <location>
        <position position="123"/>
    </location>
    <ligand>
        <name>L-threonine</name>
        <dbReference type="ChEBI" id="CHEBI:57926"/>
    </ligand>
</feature>
<organism evidence="16 17">
    <name type="scientific">Desulfitobacterium dichloroeliminans (strain LMG P-21439 / DCA1)</name>
    <dbReference type="NCBI Taxonomy" id="871963"/>
    <lineage>
        <taxon>Bacteria</taxon>
        <taxon>Bacillati</taxon>
        <taxon>Bacillota</taxon>
        <taxon>Clostridia</taxon>
        <taxon>Eubacteriales</taxon>
        <taxon>Desulfitobacteriaceae</taxon>
        <taxon>Desulfitobacterium</taxon>
    </lineage>
</organism>
<dbReference type="GO" id="GO:0008033">
    <property type="term" value="P:tRNA processing"/>
    <property type="evidence" value="ECO:0007669"/>
    <property type="project" value="UniProtKB-KW"/>
</dbReference>
<evidence type="ECO:0000256" key="1">
    <source>
        <dbReference type="ARBA" id="ARBA00004496"/>
    </source>
</evidence>
<evidence type="ECO:0000256" key="10">
    <source>
        <dbReference type="ARBA" id="ARBA00022840"/>
    </source>
</evidence>
<evidence type="ECO:0000256" key="14">
    <source>
        <dbReference type="PIRSR" id="PIRSR004930-1"/>
    </source>
</evidence>
<protein>
    <recommendedName>
        <fullName evidence="4 13">Threonylcarbamoyl-AMP synthase</fullName>
        <shortName evidence="13">TC-AMP synthase</shortName>
        <ecNumber evidence="3 13">2.7.7.87</ecNumber>
    </recommendedName>
    <alternativeName>
        <fullName evidence="11 13">L-threonylcarbamoyladenylate synthase</fullName>
    </alternativeName>
</protein>
<dbReference type="SUPFAM" id="SSF55821">
    <property type="entry name" value="YrdC/RibB"/>
    <property type="match status" value="1"/>
</dbReference>
<dbReference type="OrthoDB" id="9814580at2"/>
<feature type="binding site" evidence="14">
    <location>
        <position position="197"/>
    </location>
    <ligand>
        <name>ATP</name>
        <dbReference type="ChEBI" id="CHEBI:30616"/>
    </ligand>
</feature>
<dbReference type="STRING" id="871963.Desdi_3455"/>
<dbReference type="AlphaFoldDB" id="L0FDW0"/>
<feature type="binding site" evidence="14">
    <location>
        <position position="64"/>
    </location>
    <ligand>
        <name>ATP</name>
        <dbReference type="ChEBI" id="CHEBI:30616"/>
    </ligand>
</feature>
<dbReference type="PROSITE" id="PS51163">
    <property type="entry name" value="YRDC"/>
    <property type="match status" value="1"/>
</dbReference>
<evidence type="ECO:0000313" key="16">
    <source>
        <dbReference type="EMBL" id="AGA70841.1"/>
    </source>
</evidence>
<dbReference type="GO" id="GO:0005524">
    <property type="term" value="F:ATP binding"/>
    <property type="evidence" value="ECO:0007669"/>
    <property type="project" value="UniProtKB-UniRule"/>
</dbReference>
<dbReference type="PIRSF" id="PIRSF004930">
    <property type="entry name" value="Tln_factor_SUA5"/>
    <property type="match status" value="1"/>
</dbReference>
<dbReference type="FunFam" id="3.90.870.10:FF:000008">
    <property type="entry name" value="Threonylcarbamoyl-AMP synthase"/>
    <property type="match status" value="1"/>
</dbReference>
<evidence type="ECO:0000256" key="6">
    <source>
        <dbReference type="ARBA" id="ARBA00022679"/>
    </source>
</evidence>
<keyword evidence="5 13" id="KW-0963">Cytoplasm</keyword>
<name>L0FDW0_DESDL</name>
<feature type="binding site" evidence="14">
    <location>
        <position position="60"/>
    </location>
    <ligand>
        <name>ATP</name>
        <dbReference type="ChEBI" id="CHEBI:30616"/>
    </ligand>
</feature>
<dbReference type="EC" id="2.7.7.87" evidence="3 13"/>
<keyword evidence="7 13" id="KW-0819">tRNA processing</keyword>
<evidence type="ECO:0000313" key="17">
    <source>
        <dbReference type="Proteomes" id="UP000010797"/>
    </source>
</evidence>
<dbReference type="RefSeq" id="WP_015263797.1">
    <property type="nucleotide sequence ID" value="NC_019903.1"/>
</dbReference>
<accession>L0FDW0</accession>
<evidence type="ECO:0000256" key="9">
    <source>
        <dbReference type="ARBA" id="ARBA00022741"/>
    </source>
</evidence>
<evidence type="ECO:0000256" key="4">
    <source>
        <dbReference type="ARBA" id="ARBA00015492"/>
    </source>
</evidence>
<comment type="catalytic activity">
    <reaction evidence="12 13">
        <text>L-threonine + hydrogencarbonate + ATP = L-threonylcarbamoyladenylate + diphosphate + H2O</text>
        <dbReference type="Rhea" id="RHEA:36407"/>
        <dbReference type="ChEBI" id="CHEBI:15377"/>
        <dbReference type="ChEBI" id="CHEBI:17544"/>
        <dbReference type="ChEBI" id="CHEBI:30616"/>
        <dbReference type="ChEBI" id="CHEBI:33019"/>
        <dbReference type="ChEBI" id="CHEBI:57926"/>
        <dbReference type="ChEBI" id="CHEBI:73682"/>
        <dbReference type="EC" id="2.7.7.87"/>
    </reaction>
</comment>
<dbReference type="InterPro" id="IPR050156">
    <property type="entry name" value="TC-AMP_synthase_SUA5"/>
</dbReference>
<dbReference type="InterPro" id="IPR006070">
    <property type="entry name" value="Sua5-like_dom"/>
</dbReference>
<keyword evidence="10 13" id="KW-0067">ATP-binding</keyword>
<dbReference type="Gene3D" id="3.90.870.10">
    <property type="entry name" value="DHBP synthase"/>
    <property type="match status" value="1"/>
</dbReference>
<gene>
    <name evidence="16" type="ordered locus">Desdi_3455</name>
</gene>
<evidence type="ECO:0000256" key="12">
    <source>
        <dbReference type="ARBA" id="ARBA00048366"/>
    </source>
</evidence>
<dbReference type="InterPro" id="IPR005145">
    <property type="entry name" value="Sua5_C"/>
</dbReference>
<dbReference type="HOGENOM" id="CLU_031397_0_0_9"/>
<dbReference type="Proteomes" id="UP000010797">
    <property type="component" value="Chromosome"/>
</dbReference>
<dbReference type="InterPro" id="IPR038385">
    <property type="entry name" value="Sua5/YwlC_C"/>
</dbReference>
<evidence type="ECO:0000256" key="13">
    <source>
        <dbReference type="PIRNR" id="PIRNR004930"/>
    </source>
</evidence>
<dbReference type="GO" id="GO:0061710">
    <property type="term" value="F:L-threonylcarbamoyladenylate synthase"/>
    <property type="evidence" value="ECO:0007669"/>
    <property type="project" value="UniProtKB-EC"/>
</dbReference>
<dbReference type="InterPro" id="IPR010923">
    <property type="entry name" value="T(6)A37_SUA5"/>
</dbReference>
<feature type="binding site" evidence="14">
    <location>
        <position position="145"/>
    </location>
    <ligand>
        <name>ATP</name>
        <dbReference type="ChEBI" id="CHEBI:30616"/>
    </ligand>
</feature>
<keyword evidence="6 13" id="KW-0808">Transferase</keyword>
<reference evidence="17" key="1">
    <citation type="submission" date="2012-02" db="EMBL/GenBank/DDBJ databases">
        <title>Complete sequence of Desulfitobacterium dichloroeliminans LMG P-21439.</title>
        <authorList>
            <person name="Lucas S."/>
            <person name="Han J."/>
            <person name="Lapidus A."/>
            <person name="Cheng J.-F."/>
            <person name="Goodwin L."/>
            <person name="Pitluck S."/>
            <person name="Peters L."/>
            <person name="Ovchinnikova G."/>
            <person name="Teshima H."/>
            <person name="Detter J.C."/>
            <person name="Han C."/>
            <person name="Tapia R."/>
            <person name="Land M."/>
            <person name="Hauser L."/>
            <person name="Kyrpides N."/>
            <person name="Ivanova N."/>
            <person name="Pagani I."/>
            <person name="Kruse T."/>
            <person name="de Vos W.M."/>
            <person name="Boon N."/>
            <person name="Smidt H."/>
            <person name="Woyke T."/>
        </authorList>
    </citation>
    <scope>NUCLEOTIDE SEQUENCE [LARGE SCALE GENOMIC DNA]</scope>
    <source>
        <strain evidence="17">LMG P-21439 / DCA1</strain>
    </source>
</reference>
<dbReference type="Gene3D" id="3.40.50.11030">
    <property type="entry name" value="Threonylcarbamoyl-AMP synthase, C-terminal domain"/>
    <property type="match status" value="1"/>
</dbReference>
<evidence type="ECO:0000259" key="15">
    <source>
        <dbReference type="PROSITE" id="PS51163"/>
    </source>
</evidence>
<feature type="binding site" evidence="14">
    <location>
        <position position="153"/>
    </location>
    <ligand>
        <name>ATP</name>
        <dbReference type="ChEBI" id="CHEBI:30616"/>
    </ligand>
</feature>
<dbReference type="GO" id="GO:0003725">
    <property type="term" value="F:double-stranded RNA binding"/>
    <property type="evidence" value="ECO:0007669"/>
    <property type="project" value="UniProtKB-UniRule"/>
</dbReference>